<dbReference type="InterPro" id="IPR057209">
    <property type="entry name" value="DUF7887"/>
</dbReference>
<keyword evidence="4" id="KW-1185">Reference proteome</keyword>
<keyword evidence="1" id="KW-1133">Transmembrane helix</keyword>
<dbReference type="EMBL" id="JBJQOH010000003">
    <property type="protein sequence ID" value="KAL3693294.1"/>
    <property type="molecule type" value="Genomic_DNA"/>
</dbReference>
<keyword evidence="1" id="KW-0472">Membrane</keyword>
<proteinExistence type="predicted"/>
<reference evidence="3 4" key="1">
    <citation type="submission" date="2024-09" db="EMBL/GenBank/DDBJ databases">
        <title>Chromosome-scale assembly of Riccia sorocarpa.</title>
        <authorList>
            <person name="Paukszto L."/>
        </authorList>
    </citation>
    <scope>NUCLEOTIDE SEQUENCE [LARGE SCALE GENOMIC DNA]</scope>
    <source>
        <strain evidence="3">LP-2024</strain>
        <tissue evidence="3">Aerial parts of the thallus</tissue>
    </source>
</reference>
<dbReference type="Pfam" id="PF25397">
    <property type="entry name" value="DUF7887"/>
    <property type="match status" value="1"/>
</dbReference>
<dbReference type="PANTHER" id="PTHR38389">
    <property type="entry name" value="DNA-DIRECTED RNA POLYMERASE SUBUNIT BETA"/>
    <property type="match status" value="1"/>
</dbReference>
<protein>
    <recommendedName>
        <fullName evidence="2">DUF7887 domain-containing protein</fullName>
    </recommendedName>
</protein>
<keyword evidence="1" id="KW-0812">Transmembrane</keyword>
<name>A0ABD3HRU8_9MARC</name>
<dbReference type="AlphaFoldDB" id="A0ABD3HRU8"/>
<evidence type="ECO:0000313" key="4">
    <source>
        <dbReference type="Proteomes" id="UP001633002"/>
    </source>
</evidence>
<organism evidence="3 4">
    <name type="scientific">Riccia sorocarpa</name>
    <dbReference type="NCBI Taxonomy" id="122646"/>
    <lineage>
        <taxon>Eukaryota</taxon>
        <taxon>Viridiplantae</taxon>
        <taxon>Streptophyta</taxon>
        <taxon>Embryophyta</taxon>
        <taxon>Marchantiophyta</taxon>
        <taxon>Marchantiopsida</taxon>
        <taxon>Marchantiidae</taxon>
        <taxon>Marchantiales</taxon>
        <taxon>Ricciaceae</taxon>
        <taxon>Riccia</taxon>
    </lineage>
</organism>
<comment type="caution">
    <text evidence="3">The sequence shown here is derived from an EMBL/GenBank/DDBJ whole genome shotgun (WGS) entry which is preliminary data.</text>
</comment>
<gene>
    <name evidence="3" type="ORF">R1sor_006945</name>
</gene>
<accession>A0ABD3HRU8</accession>
<evidence type="ECO:0000313" key="3">
    <source>
        <dbReference type="EMBL" id="KAL3693294.1"/>
    </source>
</evidence>
<evidence type="ECO:0000256" key="1">
    <source>
        <dbReference type="SAM" id="Phobius"/>
    </source>
</evidence>
<dbReference type="PANTHER" id="PTHR38389:SF1">
    <property type="entry name" value="DNA-DIRECTED RNA POLYMERASE SUBUNIT BETA"/>
    <property type="match status" value="1"/>
</dbReference>
<feature type="domain" description="DUF7887" evidence="2">
    <location>
        <begin position="103"/>
        <end position="160"/>
    </location>
</feature>
<sequence>MVYHGCVVCRMASNVRAIGSVLPQLRNSSTVVLATSLRKIKKAESFLGGLSSLQQRRALRLLSSPLVREIDNRRVTIFRCEKHSRNTGTNSGDVEKPLLLTTEFWLQAAIFLFAAGFIDAGFSGDWSRIGVLTKETEGELQMAAIGVVPLAGTLIWSIAQRRKLK</sequence>
<evidence type="ECO:0000259" key="2">
    <source>
        <dbReference type="Pfam" id="PF25397"/>
    </source>
</evidence>
<feature type="transmembrane region" description="Helical" evidence="1">
    <location>
        <begin position="104"/>
        <end position="122"/>
    </location>
</feature>
<feature type="transmembrane region" description="Helical" evidence="1">
    <location>
        <begin position="142"/>
        <end position="159"/>
    </location>
</feature>
<dbReference type="Proteomes" id="UP001633002">
    <property type="component" value="Unassembled WGS sequence"/>
</dbReference>